<dbReference type="GO" id="GO:0000155">
    <property type="term" value="F:phosphorelay sensor kinase activity"/>
    <property type="evidence" value="ECO:0007669"/>
    <property type="project" value="InterPro"/>
</dbReference>
<dbReference type="InterPro" id="IPR050482">
    <property type="entry name" value="Sensor_HK_TwoCompSys"/>
</dbReference>
<keyword evidence="5" id="KW-0547">Nucleotide-binding</keyword>
<evidence type="ECO:0000256" key="2">
    <source>
        <dbReference type="ARBA" id="ARBA00012438"/>
    </source>
</evidence>
<evidence type="ECO:0000313" key="11">
    <source>
        <dbReference type="EMBL" id="PRI10475.1"/>
    </source>
</evidence>
<keyword evidence="12" id="KW-1185">Reference proteome</keyword>
<dbReference type="RefSeq" id="WP_105806041.1">
    <property type="nucleotide sequence ID" value="NZ_MWZD01000019.1"/>
</dbReference>
<evidence type="ECO:0000256" key="6">
    <source>
        <dbReference type="ARBA" id="ARBA00022777"/>
    </source>
</evidence>
<keyword evidence="9" id="KW-0812">Transmembrane</keyword>
<evidence type="ECO:0000256" key="8">
    <source>
        <dbReference type="ARBA" id="ARBA00023012"/>
    </source>
</evidence>
<keyword evidence="9" id="KW-1133">Transmembrane helix</keyword>
<feature type="transmembrane region" description="Helical" evidence="9">
    <location>
        <begin position="113"/>
        <end position="134"/>
    </location>
</feature>
<dbReference type="GO" id="GO:0016020">
    <property type="term" value="C:membrane"/>
    <property type="evidence" value="ECO:0007669"/>
    <property type="project" value="InterPro"/>
</dbReference>
<keyword evidence="7" id="KW-0067">ATP-binding</keyword>
<evidence type="ECO:0000256" key="3">
    <source>
        <dbReference type="ARBA" id="ARBA00022553"/>
    </source>
</evidence>
<proteinExistence type="predicted"/>
<comment type="caution">
    <text evidence="11">The sequence shown here is derived from an EMBL/GenBank/DDBJ whole genome shotgun (WGS) entry which is preliminary data.</text>
</comment>
<evidence type="ECO:0000256" key="4">
    <source>
        <dbReference type="ARBA" id="ARBA00022679"/>
    </source>
</evidence>
<feature type="transmembrane region" description="Helical" evidence="9">
    <location>
        <begin position="140"/>
        <end position="158"/>
    </location>
</feature>
<feature type="transmembrane region" description="Helical" evidence="9">
    <location>
        <begin position="68"/>
        <end position="85"/>
    </location>
</feature>
<evidence type="ECO:0000256" key="7">
    <source>
        <dbReference type="ARBA" id="ARBA00022840"/>
    </source>
</evidence>
<sequence>MSDGVLAVPRRPRGIGLGLGVSRIEWGLDAAAALAIVVEVAREISTGSWVTLPVAVLAAASVAARRRLPVVAAAAALLVSGLALLTPAGAVPLWVAAEVCLFSLALRRPRHIAVWFGAAHAALLYVGAVIAFRTAPLDPVALILPVWTAAVVAAGLFLRTNDDYVRALEAHSRSSAAFRDSEVRHRVDEERLRIARDLHDSVAHTVSAAAIHAGAAERHLTGDPERARTALRQVRASVRTVVDELQDILVVLRSPGDGAEDEQGAVPGLEGMTALVEAMRTTGMRVDFRASLPGSLDRSVGVAAYRILQESLTNARKHGTDPVRASVTHDDRTLSIEVANPVLRPAREDEGGFGLIGMRERAASVHGTLRVDADPHRFIVRAELPLHTHATEGPQ</sequence>
<name>A0A2S9QLK9_9MICO</name>
<accession>A0A2S9QLK9</accession>
<dbReference type="InterPro" id="IPR011712">
    <property type="entry name" value="Sig_transdc_His_kin_sub3_dim/P"/>
</dbReference>
<protein>
    <recommendedName>
        <fullName evidence="2">histidine kinase</fullName>
        <ecNumber evidence="2">2.7.13.3</ecNumber>
    </recommendedName>
</protein>
<feature type="domain" description="Signal transduction histidine kinase subgroup 3 dimerisation and phosphoacceptor" evidence="10">
    <location>
        <begin position="190"/>
        <end position="256"/>
    </location>
</feature>
<dbReference type="CDD" id="cd16917">
    <property type="entry name" value="HATPase_UhpB-NarQ-NarX-like"/>
    <property type="match status" value="1"/>
</dbReference>
<evidence type="ECO:0000256" key="9">
    <source>
        <dbReference type="SAM" id="Phobius"/>
    </source>
</evidence>
<dbReference type="PANTHER" id="PTHR24421">
    <property type="entry name" value="NITRATE/NITRITE SENSOR PROTEIN NARX-RELATED"/>
    <property type="match status" value="1"/>
</dbReference>
<keyword evidence="3" id="KW-0597">Phosphoprotein</keyword>
<reference evidence="11 12" key="1">
    <citation type="journal article" date="2017" name="New Microbes New Infect">
        <title>Genome sequence of 'Leucobacter massiliensis' sp. nov. isolated from human pharynx after travel to the 2014 Hajj.</title>
        <authorList>
            <person name="Leangapichart T."/>
            <person name="Gautret P."/>
            <person name="Nguyen T.T."/>
            <person name="Armstrong N."/>
            <person name="Rolain J.M."/>
        </authorList>
    </citation>
    <scope>NUCLEOTIDE SEQUENCE [LARGE SCALE GENOMIC DNA]</scope>
    <source>
        <strain evidence="11 12">122RC15</strain>
    </source>
</reference>
<evidence type="ECO:0000259" key="10">
    <source>
        <dbReference type="Pfam" id="PF07730"/>
    </source>
</evidence>
<dbReference type="Proteomes" id="UP000238650">
    <property type="component" value="Unassembled WGS sequence"/>
</dbReference>
<dbReference type="Gene3D" id="3.30.565.10">
    <property type="entry name" value="Histidine kinase-like ATPase, C-terminal domain"/>
    <property type="match status" value="1"/>
</dbReference>
<keyword evidence="4" id="KW-0808">Transferase</keyword>
<keyword evidence="8" id="KW-0902">Two-component regulatory system</keyword>
<evidence type="ECO:0000313" key="12">
    <source>
        <dbReference type="Proteomes" id="UP000238650"/>
    </source>
</evidence>
<evidence type="ECO:0000256" key="1">
    <source>
        <dbReference type="ARBA" id="ARBA00000085"/>
    </source>
</evidence>
<dbReference type="SUPFAM" id="SSF55874">
    <property type="entry name" value="ATPase domain of HSP90 chaperone/DNA topoisomerase II/histidine kinase"/>
    <property type="match status" value="1"/>
</dbReference>
<gene>
    <name evidence="11" type="ORF">B4915_11910</name>
</gene>
<dbReference type="InterPro" id="IPR036890">
    <property type="entry name" value="HATPase_C_sf"/>
</dbReference>
<dbReference type="GO" id="GO:0005524">
    <property type="term" value="F:ATP binding"/>
    <property type="evidence" value="ECO:0007669"/>
    <property type="project" value="UniProtKB-KW"/>
</dbReference>
<keyword evidence="9" id="KW-0472">Membrane</keyword>
<dbReference type="AlphaFoldDB" id="A0A2S9QLK9"/>
<organism evidence="11 12">
    <name type="scientific">Leucobacter massiliensis</name>
    <dbReference type="NCBI Taxonomy" id="1686285"/>
    <lineage>
        <taxon>Bacteria</taxon>
        <taxon>Bacillati</taxon>
        <taxon>Actinomycetota</taxon>
        <taxon>Actinomycetes</taxon>
        <taxon>Micrococcales</taxon>
        <taxon>Microbacteriaceae</taxon>
        <taxon>Leucobacter</taxon>
    </lineage>
</organism>
<dbReference type="PANTHER" id="PTHR24421:SF10">
    <property type="entry name" value="NITRATE_NITRITE SENSOR PROTEIN NARQ"/>
    <property type="match status" value="1"/>
</dbReference>
<keyword evidence="6" id="KW-0418">Kinase</keyword>
<evidence type="ECO:0000256" key="5">
    <source>
        <dbReference type="ARBA" id="ARBA00022741"/>
    </source>
</evidence>
<comment type="catalytic activity">
    <reaction evidence="1">
        <text>ATP + protein L-histidine = ADP + protein N-phospho-L-histidine.</text>
        <dbReference type="EC" id="2.7.13.3"/>
    </reaction>
</comment>
<dbReference type="OrthoDB" id="227596at2"/>
<dbReference type="EC" id="2.7.13.3" evidence="2"/>
<dbReference type="Gene3D" id="1.20.5.1930">
    <property type="match status" value="1"/>
</dbReference>
<dbReference type="Pfam" id="PF07730">
    <property type="entry name" value="HisKA_3"/>
    <property type="match status" value="1"/>
</dbReference>
<dbReference type="GO" id="GO:0046983">
    <property type="term" value="F:protein dimerization activity"/>
    <property type="evidence" value="ECO:0007669"/>
    <property type="project" value="InterPro"/>
</dbReference>
<dbReference type="EMBL" id="MWZD01000019">
    <property type="protein sequence ID" value="PRI10475.1"/>
    <property type="molecule type" value="Genomic_DNA"/>
</dbReference>